<accession>Q2J5D6</accession>
<dbReference type="eggNOG" id="COG1396">
    <property type="taxonomic scope" value="Bacteria"/>
</dbReference>
<keyword evidence="4" id="KW-1185">Reference proteome</keyword>
<feature type="domain" description="HTH cro/C1-type" evidence="2">
    <location>
        <begin position="11"/>
        <end position="66"/>
    </location>
</feature>
<dbReference type="SUPFAM" id="SSF48452">
    <property type="entry name" value="TPR-like"/>
    <property type="match status" value="1"/>
</dbReference>
<dbReference type="SMART" id="SM00530">
    <property type="entry name" value="HTH_XRE"/>
    <property type="match status" value="1"/>
</dbReference>
<gene>
    <name evidence="3" type="ordered locus">Francci3_4158</name>
</gene>
<dbReference type="CDD" id="cd00093">
    <property type="entry name" value="HTH_XRE"/>
    <property type="match status" value="1"/>
</dbReference>
<name>Q2J5D6_FRACC</name>
<evidence type="ECO:0000259" key="2">
    <source>
        <dbReference type="PROSITE" id="PS50943"/>
    </source>
</evidence>
<dbReference type="InterPro" id="IPR050807">
    <property type="entry name" value="TransReg_Diox_bact_type"/>
</dbReference>
<dbReference type="InterPro" id="IPR001387">
    <property type="entry name" value="Cro/C1-type_HTH"/>
</dbReference>
<protein>
    <submittedName>
        <fullName evidence="3">Transcriptional regulator, XRE family</fullName>
    </submittedName>
</protein>
<dbReference type="GO" id="GO:0005829">
    <property type="term" value="C:cytosol"/>
    <property type="evidence" value="ECO:0007669"/>
    <property type="project" value="TreeGrafter"/>
</dbReference>
<dbReference type="KEGG" id="fra:Francci3_4158"/>
<dbReference type="RefSeq" id="WP_011438520.1">
    <property type="nucleotide sequence ID" value="NC_007777.1"/>
</dbReference>
<dbReference type="Gene3D" id="1.10.260.40">
    <property type="entry name" value="lambda repressor-like DNA-binding domains"/>
    <property type="match status" value="1"/>
</dbReference>
<dbReference type="EMBL" id="CP000249">
    <property type="protein sequence ID" value="ABD13506.1"/>
    <property type="molecule type" value="Genomic_DNA"/>
</dbReference>
<dbReference type="STRING" id="106370.Francci3_4158"/>
<sequence>MTEIRALGDRVAQVRVRRSMTQTELAERAGVSTDLVTKLEQGQRDGIRISTLHSLARALDVPTATFFEVEQEETVSDNEAFIPLRKLLLPGPSSGQTDEPALSLQPLRQRLVALTQDYHYARYPQAVRTAPELIEDITAATGIHQEEDQKSIYRLLAHAYIMAASILIQLSGEDLACEAIRRSMEAAEQAGDPILRASGVVYYRWAFIRQGRFDDAEKVAVDMATEIEPSIMSATPEHLAVWGRLLTGASAAAARNNRPETAKDLLSYARSSAARVADGKMDYAKYWAAFGPSQVDAIEVENAMTQGDAPRALTLARRVRRTENMPLSNWTRHLLAVAEAQTATRDYASAIQTVQDVYTLTPEWLREQRLASRLIRDLLDATSVRRARKTGLADLATFVGIKP</sequence>
<dbReference type="Proteomes" id="UP000001937">
    <property type="component" value="Chromosome"/>
</dbReference>
<dbReference type="AlphaFoldDB" id="Q2J5D6"/>
<dbReference type="HOGENOM" id="CLU_033540_0_1_11"/>
<dbReference type="PANTHER" id="PTHR46797">
    <property type="entry name" value="HTH-TYPE TRANSCRIPTIONAL REGULATOR"/>
    <property type="match status" value="1"/>
</dbReference>
<reference evidence="3 4" key="1">
    <citation type="journal article" date="2007" name="Genome Res.">
        <title>Genome characteristics of facultatively symbiotic Frankia sp. strains reflect host range and host plant biogeography.</title>
        <authorList>
            <person name="Normand P."/>
            <person name="Lapierre P."/>
            <person name="Tisa L.S."/>
            <person name="Gogarten J.P."/>
            <person name="Alloisio N."/>
            <person name="Bagnarol E."/>
            <person name="Bassi C.A."/>
            <person name="Berry A.M."/>
            <person name="Bickhart D.M."/>
            <person name="Choisne N."/>
            <person name="Couloux A."/>
            <person name="Cournoyer B."/>
            <person name="Cruveiller S."/>
            <person name="Daubin V."/>
            <person name="Demange N."/>
            <person name="Francino M.P."/>
            <person name="Goltsman E."/>
            <person name="Huang Y."/>
            <person name="Kopp O.R."/>
            <person name="Labarre L."/>
            <person name="Lapidus A."/>
            <person name="Lavire C."/>
            <person name="Marechal J."/>
            <person name="Martinez M."/>
            <person name="Mastronunzio J.E."/>
            <person name="Mullin B.C."/>
            <person name="Niemann J."/>
            <person name="Pujic P."/>
            <person name="Rawnsley T."/>
            <person name="Rouy Z."/>
            <person name="Schenowitz C."/>
            <person name="Sellstedt A."/>
            <person name="Tavares F."/>
            <person name="Tomkins J.P."/>
            <person name="Vallenet D."/>
            <person name="Valverde C."/>
            <person name="Wall L.G."/>
            <person name="Wang Y."/>
            <person name="Medigue C."/>
            <person name="Benson D.R."/>
        </authorList>
    </citation>
    <scope>NUCLEOTIDE SEQUENCE [LARGE SCALE GENOMIC DNA]</scope>
    <source>
        <strain evidence="4">DSM 45818 / CECT 9043 / CcI3</strain>
    </source>
</reference>
<dbReference type="SUPFAM" id="SSF47413">
    <property type="entry name" value="lambda repressor-like DNA-binding domains"/>
    <property type="match status" value="1"/>
</dbReference>
<dbReference type="GO" id="GO:0003677">
    <property type="term" value="F:DNA binding"/>
    <property type="evidence" value="ECO:0007669"/>
    <property type="project" value="UniProtKB-KW"/>
</dbReference>
<dbReference type="Pfam" id="PF13560">
    <property type="entry name" value="HTH_31"/>
    <property type="match status" value="1"/>
</dbReference>
<dbReference type="InterPro" id="IPR010982">
    <property type="entry name" value="Lambda_DNA-bd_dom_sf"/>
</dbReference>
<proteinExistence type="predicted"/>
<evidence type="ECO:0000256" key="1">
    <source>
        <dbReference type="ARBA" id="ARBA00023125"/>
    </source>
</evidence>
<organism evidence="3 4">
    <name type="scientific">Frankia casuarinae (strain DSM 45818 / CECT 9043 / HFP020203 / CcI3)</name>
    <dbReference type="NCBI Taxonomy" id="106370"/>
    <lineage>
        <taxon>Bacteria</taxon>
        <taxon>Bacillati</taxon>
        <taxon>Actinomycetota</taxon>
        <taxon>Actinomycetes</taxon>
        <taxon>Frankiales</taxon>
        <taxon>Frankiaceae</taxon>
        <taxon>Frankia</taxon>
    </lineage>
</organism>
<evidence type="ECO:0000313" key="3">
    <source>
        <dbReference type="EMBL" id="ABD13506.1"/>
    </source>
</evidence>
<dbReference type="PhylomeDB" id="Q2J5D6"/>
<keyword evidence="1" id="KW-0238">DNA-binding</keyword>
<dbReference type="InterPro" id="IPR011990">
    <property type="entry name" value="TPR-like_helical_dom_sf"/>
</dbReference>
<dbReference type="PROSITE" id="PS50943">
    <property type="entry name" value="HTH_CROC1"/>
    <property type="match status" value="1"/>
</dbReference>
<evidence type="ECO:0000313" key="4">
    <source>
        <dbReference type="Proteomes" id="UP000001937"/>
    </source>
</evidence>
<dbReference type="OrthoDB" id="3210663at2"/>
<dbReference type="GO" id="GO:0003700">
    <property type="term" value="F:DNA-binding transcription factor activity"/>
    <property type="evidence" value="ECO:0007669"/>
    <property type="project" value="TreeGrafter"/>
</dbReference>
<dbReference type="PANTHER" id="PTHR46797:SF1">
    <property type="entry name" value="METHYLPHOSPHONATE SYNTHASE"/>
    <property type="match status" value="1"/>
</dbReference>